<dbReference type="NCBIfam" id="TIGR01048">
    <property type="entry name" value="lysA"/>
    <property type="match status" value="1"/>
</dbReference>
<dbReference type="InterPro" id="IPR000183">
    <property type="entry name" value="Orn/DAP/Arg_de-COase"/>
</dbReference>
<keyword evidence="3" id="KW-0663">Pyridoxal phosphate</keyword>
<dbReference type="GO" id="GO:0008836">
    <property type="term" value="F:diaminopimelate decarboxylase activity"/>
    <property type="evidence" value="ECO:0007669"/>
    <property type="project" value="InterPro"/>
</dbReference>
<dbReference type="PANTHER" id="PTHR43727:SF2">
    <property type="entry name" value="GROUP IV DECARBOXYLASE"/>
    <property type="match status" value="1"/>
</dbReference>
<dbReference type="Gene3D" id="3.20.20.10">
    <property type="entry name" value="Alanine racemase"/>
    <property type="match status" value="1"/>
</dbReference>
<dbReference type="HAMAP" id="MF_02120">
    <property type="entry name" value="LysA"/>
    <property type="match status" value="1"/>
</dbReference>
<evidence type="ECO:0000256" key="1">
    <source>
        <dbReference type="ARBA" id="ARBA00001933"/>
    </source>
</evidence>
<dbReference type="SUPFAM" id="SSF51419">
    <property type="entry name" value="PLP-binding barrel"/>
    <property type="match status" value="1"/>
</dbReference>
<dbReference type="CDD" id="cd06828">
    <property type="entry name" value="PLPDE_III_DapDC"/>
    <property type="match status" value="1"/>
</dbReference>
<dbReference type="InterPro" id="IPR009006">
    <property type="entry name" value="Ala_racemase/Decarboxylase_C"/>
</dbReference>
<dbReference type="Pfam" id="PF02784">
    <property type="entry name" value="Orn_Arg_deC_N"/>
    <property type="match status" value="1"/>
</dbReference>
<dbReference type="SUPFAM" id="SSF50621">
    <property type="entry name" value="Alanine racemase C-terminal domain-like"/>
    <property type="match status" value="1"/>
</dbReference>
<keyword evidence="2" id="KW-0210">Decarboxylase</keyword>
<comment type="cofactor">
    <cofactor evidence="1">
        <name>pyridoxal 5'-phosphate</name>
        <dbReference type="ChEBI" id="CHEBI:597326"/>
    </cofactor>
</comment>
<dbReference type="PANTHER" id="PTHR43727">
    <property type="entry name" value="DIAMINOPIMELATE DECARBOXYLASE"/>
    <property type="match status" value="1"/>
</dbReference>
<protein>
    <submittedName>
        <fullName evidence="6">Unannotated protein</fullName>
    </submittedName>
</protein>
<dbReference type="Gene3D" id="2.40.37.10">
    <property type="entry name" value="Lyase, Ornithine Decarboxylase, Chain A, domain 1"/>
    <property type="match status" value="1"/>
</dbReference>
<dbReference type="EMBL" id="CAFBMX010000007">
    <property type="protein sequence ID" value="CAB4937139.1"/>
    <property type="molecule type" value="Genomic_DNA"/>
</dbReference>
<organism evidence="6">
    <name type="scientific">freshwater metagenome</name>
    <dbReference type="NCBI Taxonomy" id="449393"/>
    <lineage>
        <taxon>unclassified sequences</taxon>
        <taxon>metagenomes</taxon>
        <taxon>ecological metagenomes</taxon>
    </lineage>
</organism>
<evidence type="ECO:0000256" key="4">
    <source>
        <dbReference type="ARBA" id="ARBA00023239"/>
    </source>
</evidence>
<keyword evidence="4" id="KW-0456">Lyase</keyword>
<accession>A0A6J7J1Z5</accession>
<proteinExistence type="inferred from homology"/>
<dbReference type="GO" id="GO:0009089">
    <property type="term" value="P:lysine biosynthetic process via diaminopimelate"/>
    <property type="evidence" value="ECO:0007669"/>
    <property type="project" value="InterPro"/>
</dbReference>
<dbReference type="AlphaFoldDB" id="A0A6J7J1Z5"/>
<dbReference type="InterPro" id="IPR002986">
    <property type="entry name" value="DAP_deCOOHase_LysA"/>
</dbReference>
<evidence type="ECO:0000313" key="6">
    <source>
        <dbReference type="EMBL" id="CAB4937139.1"/>
    </source>
</evidence>
<dbReference type="InterPro" id="IPR029066">
    <property type="entry name" value="PLP-binding_barrel"/>
</dbReference>
<sequence>MGQAQQLSHVYPRGSRVDDRGRIEVGGCDTTELAREFGTPAYVVVEDDIRARAHAFVSAFGAHTDAFDVIFASKAFPCTAVYRLLWEEGIGCDVAGPGELTQALAAGVDPARIYLHGNAKTHAEMAQALAAGVGYVIVDNLRDLDLLEELAGSRPGAAPQAAFLRVAPGVSPDTHPAISTGGPNTKFGFDLAHAPAALERAAASPAIDLRGIHLHIGSQILDTAPFRTALEAVAPLAAGLPEINFGGGLGVAYGAHDEPPSIEAYVAAKVAAVRDLLGADVRMVDEPGRALVANSTVTLYEVQSVKRNVDTYVAVDGGMSDNLRPMLYNARYEARISGRTGAGTRCHVVGKHCESGDILVRDAELADPQPGDILVTPGTGAYGHAMANTYNGALRPPVIFVSGGNARVVVRRETHADLLLRDVG</sequence>
<dbReference type="PRINTS" id="PR01179">
    <property type="entry name" value="ODADCRBXLASE"/>
</dbReference>
<dbReference type="InterPro" id="IPR022644">
    <property type="entry name" value="De-COase2_N"/>
</dbReference>
<dbReference type="PRINTS" id="PR01181">
    <property type="entry name" value="DAPDCRBXLASE"/>
</dbReference>
<dbReference type="FunFam" id="3.20.20.10:FF:000003">
    <property type="entry name" value="Diaminopimelate decarboxylase"/>
    <property type="match status" value="1"/>
</dbReference>
<gene>
    <name evidence="6" type="ORF">UFOPK3674_01558</name>
</gene>
<reference evidence="6" key="1">
    <citation type="submission" date="2020-05" db="EMBL/GenBank/DDBJ databases">
        <authorList>
            <person name="Chiriac C."/>
            <person name="Salcher M."/>
            <person name="Ghai R."/>
            <person name="Kavagutti S V."/>
        </authorList>
    </citation>
    <scope>NUCLEOTIDE SEQUENCE</scope>
</reference>
<feature type="domain" description="Orn/DAP/Arg decarboxylase 2 N-terminal" evidence="5">
    <location>
        <begin position="47"/>
        <end position="293"/>
    </location>
</feature>
<evidence type="ECO:0000256" key="2">
    <source>
        <dbReference type="ARBA" id="ARBA00022793"/>
    </source>
</evidence>
<evidence type="ECO:0000259" key="5">
    <source>
        <dbReference type="Pfam" id="PF02784"/>
    </source>
</evidence>
<name>A0A6J7J1Z5_9ZZZZ</name>
<evidence type="ECO:0000256" key="3">
    <source>
        <dbReference type="ARBA" id="ARBA00022898"/>
    </source>
</evidence>